<feature type="domain" description="DUF4806" evidence="1">
    <location>
        <begin position="184"/>
        <end position="248"/>
    </location>
</feature>
<reference evidence="2" key="3">
    <citation type="submission" date="2021-06" db="EMBL/GenBank/DDBJ databases">
        <title>Chromosome-level genome assembly for S. haematobium.</title>
        <authorList>
            <person name="Stroehlein A.J."/>
        </authorList>
    </citation>
    <scope>NUCLEOTIDE SEQUENCE</scope>
</reference>
<reference evidence="2" key="2">
    <citation type="journal article" date="2019" name="Gigascience">
        <title>High-quality Schistosoma haematobium genome achieved by single-molecule and long-range sequencing.</title>
        <authorList>
            <person name="Stroehlein A.J."/>
            <person name="Korhonen P.K."/>
            <person name="Chong T.M."/>
            <person name="Lim Y.L."/>
            <person name="Chan K.G."/>
            <person name="Webster B."/>
            <person name="Rollinson D."/>
            <person name="Brindley P.J."/>
            <person name="Gasser R.B."/>
            <person name="Young N.D."/>
        </authorList>
    </citation>
    <scope>NUCLEOTIDE SEQUENCE</scope>
</reference>
<name>A0A922LHE2_SCHHA</name>
<evidence type="ECO:0000313" key="2">
    <source>
        <dbReference type="EMBL" id="KAH9583864.1"/>
    </source>
</evidence>
<keyword evidence="3" id="KW-1185">Reference proteome</keyword>
<reference evidence="2" key="4">
    <citation type="journal article" date="2022" name="PLoS Pathog.">
        <title>Chromosome-level genome of Schistosoma haematobium underpins genome-wide explorations of molecular variation.</title>
        <authorList>
            <person name="Stroehlein A.J."/>
            <person name="Korhonen P.K."/>
            <person name="Lee V.V."/>
            <person name="Ralph S.A."/>
            <person name="Mentink-Kane M."/>
            <person name="You H."/>
            <person name="McManus D.P."/>
            <person name="Tchuente L.T."/>
            <person name="Stothard J.R."/>
            <person name="Kaur P."/>
            <person name="Dudchenko O."/>
            <person name="Aiden E.L."/>
            <person name="Yang B."/>
            <person name="Yang H."/>
            <person name="Emery A.M."/>
            <person name="Webster B.L."/>
            <person name="Brindley P.J."/>
            <person name="Rollinson D."/>
            <person name="Chang B.C.H."/>
            <person name="Gasser R.B."/>
            <person name="Young N.D."/>
        </authorList>
    </citation>
    <scope>NUCLEOTIDE SEQUENCE</scope>
</reference>
<evidence type="ECO:0000259" key="1">
    <source>
        <dbReference type="Pfam" id="PF16064"/>
    </source>
</evidence>
<accession>A0A922LHE2</accession>
<gene>
    <name evidence="2" type="ORF">MS3_00008136</name>
</gene>
<sequence length="306" mass="36379">MNTKFREVVKSVVIYRRKIAYEIIVYPMQHQSKRYVLVDEKEKERILLIPGKWLLSDELFVYFDDVTENDVINCIDYDNRFSSRKCCVHSFYDDYENAKFYRTIYNMGRYYKLKCSYEDEMSAHFAEKAKLSKPEDSSLSLHNDDTKMILKAINDLSDKVNKLTAYIECSYMRMEGRYGDSIDVSSFSFPLKTVEEMRTLEAALEGSKFREQFVARLFEIVRSDLKSSARACLNYVLTRRLANDLYWAPGIMNISTYMFYRSILNVLCSQFRSEYCPERTVVKTMEFESRVFLERGRHNINERPFK</sequence>
<dbReference type="Proteomes" id="UP000471633">
    <property type="component" value="Unassembled WGS sequence"/>
</dbReference>
<dbReference type="AlphaFoldDB" id="A0A922LHE2"/>
<reference evidence="2" key="1">
    <citation type="journal article" date="2012" name="Nat. Genet.">
        <title>Whole-genome sequence of Schistosoma haematobium.</title>
        <authorList>
            <person name="Young N.D."/>
            <person name="Jex A.R."/>
            <person name="Li B."/>
            <person name="Liu S."/>
            <person name="Yang L."/>
            <person name="Xiong Z."/>
            <person name="Li Y."/>
            <person name="Cantacessi C."/>
            <person name="Hall R.S."/>
            <person name="Xu X."/>
            <person name="Chen F."/>
            <person name="Wu X."/>
            <person name="Zerlotini A."/>
            <person name="Oliveira G."/>
            <person name="Hofmann A."/>
            <person name="Zhang G."/>
            <person name="Fang X."/>
            <person name="Kang Y."/>
            <person name="Campbell B.E."/>
            <person name="Loukas A."/>
            <person name="Ranganathan S."/>
            <person name="Rollinson D."/>
            <person name="Rinaldi G."/>
            <person name="Brindley P.J."/>
            <person name="Yang H."/>
            <person name="Wang J."/>
            <person name="Wang J."/>
            <person name="Gasser R.B."/>
        </authorList>
    </citation>
    <scope>NUCLEOTIDE SEQUENCE</scope>
</reference>
<dbReference type="KEGG" id="shx:MS3_00008136"/>
<protein>
    <recommendedName>
        <fullName evidence="1">DUF4806 domain-containing protein</fullName>
    </recommendedName>
</protein>
<organism evidence="2 3">
    <name type="scientific">Schistosoma haematobium</name>
    <name type="common">Blood fluke</name>
    <dbReference type="NCBI Taxonomy" id="6185"/>
    <lineage>
        <taxon>Eukaryota</taxon>
        <taxon>Metazoa</taxon>
        <taxon>Spiralia</taxon>
        <taxon>Lophotrochozoa</taxon>
        <taxon>Platyhelminthes</taxon>
        <taxon>Trematoda</taxon>
        <taxon>Digenea</taxon>
        <taxon>Strigeidida</taxon>
        <taxon>Schistosomatoidea</taxon>
        <taxon>Schistosomatidae</taxon>
        <taxon>Schistosoma</taxon>
    </lineage>
</organism>
<dbReference type="Pfam" id="PF16064">
    <property type="entry name" value="DUF4806"/>
    <property type="match status" value="1"/>
</dbReference>
<evidence type="ECO:0000313" key="3">
    <source>
        <dbReference type="Proteomes" id="UP000471633"/>
    </source>
</evidence>
<dbReference type="CTD" id="75577761"/>
<proteinExistence type="predicted"/>
<dbReference type="RefSeq" id="XP_051067080.1">
    <property type="nucleotide sequence ID" value="XM_051216489.1"/>
</dbReference>
<dbReference type="GeneID" id="75577761"/>
<comment type="caution">
    <text evidence="2">The sequence shown here is derived from an EMBL/GenBank/DDBJ whole genome shotgun (WGS) entry which is preliminary data.</text>
</comment>
<dbReference type="EMBL" id="AMPZ03000005">
    <property type="protein sequence ID" value="KAH9583864.1"/>
    <property type="molecule type" value="Genomic_DNA"/>
</dbReference>
<dbReference type="InterPro" id="IPR032071">
    <property type="entry name" value="DUF4806"/>
</dbReference>